<sequence length="50" mass="5508">MQDRTPRDCKNPANPVLLPRATVLYHANLSIKSRGIECAIGLESRKSETG</sequence>
<dbReference type="InParanoid" id="G7E0P7"/>
<evidence type="ECO:0000313" key="2">
    <source>
        <dbReference type="Proteomes" id="UP000009131"/>
    </source>
</evidence>
<keyword evidence="2" id="KW-1185">Reference proteome</keyword>
<name>G7E0P7_MIXOS</name>
<protein>
    <submittedName>
        <fullName evidence="1">Uncharacterized protein</fullName>
    </submittedName>
</protein>
<gene>
    <name evidence="1" type="primary">Mo03074</name>
    <name evidence="1" type="ORF">E5Q_03074</name>
</gene>
<dbReference type="HOGENOM" id="CLU_3125434_0_0_1"/>
<reference evidence="1 2" key="2">
    <citation type="journal article" date="2012" name="Open Biol.">
        <title>Characteristics of nucleosomes and linker DNA regions on the genome of the basidiomycete Mixia osmundae revealed by mono- and dinucleosome mapping.</title>
        <authorList>
            <person name="Nishida H."/>
            <person name="Kondo S."/>
            <person name="Matsumoto T."/>
            <person name="Suzuki Y."/>
            <person name="Yoshikawa H."/>
            <person name="Taylor T.D."/>
            <person name="Sugiyama J."/>
        </authorList>
    </citation>
    <scope>NUCLEOTIDE SEQUENCE [LARGE SCALE GENOMIC DNA]</scope>
    <source>
        <strain evidence="2">CBS 9802 / IAM 14324 / JCM 22182 / KY 12970</strain>
    </source>
</reference>
<reference evidence="1 2" key="1">
    <citation type="journal article" date="2011" name="J. Gen. Appl. Microbiol.">
        <title>Draft genome sequencing of the enigmatic basidiomycete Mixia osmundae.</title>
        <authorList>
            <person name="Nishida H."/>
            <person name="Nagatsuka Y."/>
            <person name="Sugiyama J."/>
        </authorList>
    </citation>
    <scope>NUCLEOTIDE SEQUENCE [LARGE SCALE GENOMIC DNA]</scope>
    <source>
        <strain evidence="2">CBS 9802 / IAM 14324 / JCM 22182 / KY 12970</strain>
    </source>
</reference>
<organism evidence="1 2">
    <name type="scientific">Mixia osmundae (strain CBS 9802 / IAM 14324 / JCM 22182 / KY 12970)</name>
    <dbReference type="NCBI Taxonomy" id="764103"/>
    <lineage>
        <taxon>Eukaryota</taxon>
        <taxon>Fungi</taxon>
        <taxon>Dikarya</taxon>
        <taxon>Basidiomycota</taxon>
        <taxon>Pucciniomycotina</taxon>
        <taxon>Mixiomycetes</taxon>
        <taxon>Mixiales</taxon>
        <taxon>Mixiaceae</taxon>
        <taxon>Mixia</taxon>
    </lineage>
</organism>
<dbReference type="AlphaFoldDB" id="G7E0P7"/>
<dbReference type="RefSeq" id="XP_014566482.1">
    <property type="nucleotide sequence ID" value="XM_014710996.1"/>
</dbReference>
<comment type="caution">
    <text evidence="1">The sequence shown here is derived from an EMBL/GenBank/DDBJ whole genome shotgun (WGS) entry which is preliminary data.</text>
</comment>
<dbReference type="EMBL" id="BABT02000084">
    <property type="protein sequence ID" value="GAA96407.1"/>
    <property type="molecule type" value="Genomic_DNA"/>
</dbReference>
<evidence type="ECO:0000313" key="1">
    <source>
        <dbReference type="EMBL" id="GAA96407.1"/>
    </source>
</evidence>
<accession>G7E0P7</accession>
<proteinExistence type="predicted"/>
<dbReference type="Proteomes" id="UP000009131">
    <property type="component" value="Unassembled WGS sequence"/>
</dbReference>